<feature type="compositionally biased region" description="Pro residues" evidence="1">
    <location>
        <begin position="41"/>
        <end position="58"/>
    </location>
</feature>
<comment type="caution">
    <text evidence="2">The sequence shown here is derived from an EMBL/GenBank/DDBJ whole genome shotgun (WGS) entry which is preliminary data.</text>
</comment>
<dbReference type="Proteomes" id="UP001558652">
    <property type="component" value="Unassembled WGS sequence"/>
</dbReference>
<sequence length="330" mass="34483">MQLAHHAPPHPFATAAALVATAQYGAGGGGPGRYGGGAPPGGAPPPPPQAPPPQAPPSATYPPHLLYWPYPSPPVSPPAPPTTLLIMRHDNYLEVSACPSSVTVHVVAGGNGVHLQRQLMVGLAGCPTVVPPSYRSSGLVKMSFFEEEVHSPWSVSKLAPGGWGQAVGIRLDLTVPDMVEYSVDILGQRPLQPTNSFMSALVTRAGNQLHMAGELAGFGLRDEGNSLGTRLHDRSADGRPDSAGYALRGRLTNRPMSSRAHSAPQEVFSFWGGPPDGSTSQAAVQASYLLRPHDLLVLSATRMAVTSASGSRDHTSDLLQLYDILIGGTA</sequence>
<protein>
    <submittedName>
        <fullName evidence="2">Uncharacterized protein</fullName>
    </submittedName>
</protein>
<gene>
    <name evidence="2" type="ORF">AAG570_007093</name>
</gene>
<feature type="compositionally biased region" description="Gly residues" evidence="1">
    <location>
        <begin position="26"/>
        <end position="40"/>
    </location>
</feature>
<evidence type="ECO:0000256" key="1">
    <source>
        <dbReference type="SAM" id="MobiDB-lite"/>
    </source>
</evidence>
<proteinExistence type="predicted"/>
<accession>A0ABD0XW43</accession>
<dbReference type="AlphaFoldDB" id="A0ABD0XW43"/>
<organism evidence="2 3">
    <name type="scientific">Ranatra chinensis</name>
    <dbReference type="NCBI Taxonomy" id="642074"/>
    <lineage>
        <taxon>Eukaryota</taxon>
        <taxon>Metazoa</taxon>
        <taxon>Ecdysozoa</taxon>
        <taxon>Arthropoda</taxon>
        <taxon>Hexapoda</taxon>
        <taxon>Insecta</taxon>
        <taxon>Pterygota</taxon>
        <taxon>Neoptera</taxon>
        <taxon>Paraneoptera</taxon>
        <taxon>Hemiptera</taxon>
        <taxon>Heteroptera</taxon>
        <taxon>Panheteroptera</taxon>
        <taxon>Nepomorpha</taxon>
        <taxon>Nepidae</taxon>
        <taxon>Ranatrinae</taxon>
        <taxon>Ranatra</taxon>
    </lineage>
</organism>
<evidence type="ECO:0000313" key="2">
    <source>
        <dbReference type="EMBL" id="KAL1115062.1"/>
    </source>
</evidence>
<evidence type="ECO:0000313" key="3">
    <source>
        <dbReference type="Proteomes" id="UP001558652"/>
    </source>
</evidence>
<name>A0ABD0XW43_9HEMI</name>
<feature type="region of interest" description="Disordered" evidence="1">
    <location>
        <begin position="26"/>
        <end position="58"/>
    </location>
</feature>
<dbReference type="EMBL" id="JBFDAA010000020">
    <property type="protein sequence ID" value="KAL1115062.1"/>
    <property type="molecule type" value="Genomic_DNA"/>
</dbReference>
<reference evidence="2 3" key="1">
    <citation type="submission" date="2024-07" db="EMBL/GenBank/DDBJ databases">
        <title>Chromosome-level genome assembly of the water stick insect Ranatra chinensis (Heteroptera: Nepidae).</title>
        <authorList>
            <person name="Liu X."/>
        </authorList>
    </citation>
    <scope>NUCLEOTIDE SEQUENCE [LARGE SCALE GENOMIC DNA]</scope>
    <source>
        <strain evidence="2">Cailab_2021Rc</strain>
        <tissue evidence="2">Muscle</tissue>
    </source>
</reference>
<keyword evidence="3" id="KW-1185">Reference proteome</keyword>